<sequence>MRPLEASARQGGARSLRWLLGLGIVLLGSGLLFNHLLLLARLQLPAPLYQALSGGLICALGTALGAVPVLLIRSMPARVADTLLGFGAGVMLAATAFSLLLPALEAVEAGGRSSLYAALLVSFGMALGVLGLMLAGRMLDDAPTPAIPSRILLFVAAIVLHNIPEGMAVGVAAGGEVQGAGGLALGIALQDVPEGLAIALVLAGAGMSRVRAMLAGAASGLVEPLFAVLCAWLVGVSRMLLPWGLALAAGAMLYVVVREIIPESQRRGYAGEATLGLIVGFCLMMVLDTSLG</sequence>
<keyword evidence="7 8" id="KW-0472">Membrane</keyword>
<protein>
    <submittedName>
        <fullName evidence="9">ZIP family metal transporter</fullName>
    </submittedName>
</protein>
<evidence type="ECO:0000313" key="10">
    <source>
        <dbReference type="Proteomes" id="UP001220662"/>
    </source>
</evidence>
<keyword evidence="6 8" id="KW-1133">Transmembrane helix</keyword>
<evidence type="ECO:0000256" key="2">
    <source>
        <dbReference type="ARBA" id="ARBA00006939"/>
    </source>
</evidence>
<keyword evidence="5" id="KW-0862">Zinc</keyword>
<comment type="similarity">
    <text evidence="2">Belongs to the ZIP transporter (TC 2.A.5) family.</text>
</comment>
<keyword evidence="4 8" id="KW-0812">Transmembrane</keyword>
<gene>
    <name evidence="9" type="ORF">P3W55_15720</name>
</gene>
<dbReference type="GO" id="GO:0005385">
    <property type="term" value="F:zinc ion transmembrane transporter activity"/>
    <property type="evidence" value="ECO:0007669"/>
    <property type="project" value="TreeGrafter"/>
</dbReference>
<evidence type="ECO:0000256" key="5">
    <source>
        <dbReference type="ARBA" id="ARBA00022833"/>
    </source>
</evidence>
<organism evidence="9 10">
    <name type="scientific">Pseudomonas citronellolis</name>
    <dbReference type="NCBI Taxonomy" id="53408"/>
    <lineage>
        <taxon>Bacteria</taxon>
        <taxon>Pseudomonadati</taxon>
        <taxon>Pseudomonadota</taxon>
        <taxon>Gammaproteobacteria</taxon>
        <taxon>Pseudomonadales</taxon>
        <taxon>Pseudomonadaceae</taxon>
        <taxon>Pseudomonas</taxon>
    </lineage>
</organism>
<reference evidence="9" key="1">
    <citation type="submission" date="2023-03" db="EMBL/GenBank/DDBJ databases">
        <title>Draft assemblies of triclosan tolerant bacteria isolated from returned activated sludge.</title>
        <authorList>
            <person name="Van Hamelsveld S."/>
        </authorList>
    </citation>
    <scope>NUCLEOTIDE SEQUENCE</scope>
    <source>
        <strain evidence="9">GW210015_S63</strain>
    </source>
</reference>
<evidence type="ECO:0000256" key="7">
    <source>
        <dbReference type="ARBA" id="ARBA00023136"/>
    </source>
</evidence>
<evidence type="ECO:0000256" key="8">
    <source>
        <dbReference type="SAM" id="Phobius"/>
    </source>
</evidence>
<evidence type="ECO:0000256" key="4">
    <source>
        <dbReference type="ARBA" id="ARBA00022692"/>
    </source>
</evidence>
<feature type="transmembrane region" description="Helical" evidence="8">
    <location>
        <begin position="269"/>
        <end position="287"/>
    </location>
</feature>
<dbReference type="InterPro" id="IPR003689">
    <property type="entry name" value="ZIP"/>
</dbReference>
<feature type="transmembrane region" description="Helical" evidence="8">
    <location>
        <begin position="115"/>
        <end position="135"/>
    </location>
</feature>
<evidence type="ECO:0000256" key="1">
    <source>
        <dbReference type="ARBA" id="ARBA00004651"/>
    </source>
</evidence>
<keyword evidence="3" id="KW-1003">Cell membrane</keyword>
<dbReference type="PANTHER" id="PTHR11040:SF211">
    <property type="entry name" value="ZINC TRANSPORTER ZIP11"/>
    <property type="match status" value="1"/>
</dbReference>
<feature type="transmembrane region" description="Helical" evidence="8">
    <location>
        <begin position="48"/>
        <end position="71"/>
    </location>
</feature>
<feature type="transmembrane region" description="Helical" evidence="8">
    <location>
        <begin position="147"/>
        <end position="163"/>
    </location>
</feature>
<feature type="transmembrane region" description="Helical" evidence="8">
    <location>
        <begin position="20"/>
        <end position="42"/>
    </location>
</feature>
<evidence type="ECO:0000256" key="3">
    <source>
        <dbReference type="ARBA" id="ARBA00022475"/>
    </source>
</evidence>
<comment type="subcellular location">
    <subcellularLocation>
        <location evidence="1">Cell membrane</location>
        <topology evidence="1">Multi-pass membrane protein</topology>
    </subcellularLocation>
</comment>
<name>A0AAW6P936_9PSED</name>
<dbReference type="EMBL" id="JARJLR010000258">
    <property type="protein sequence ID" value="MDF3843160.1"/>
    <property type="molecule type" value="Genomic_DNA"/>
</dbReference>
<evidence type="ECO:0000313" key="9">
    <source>
        <dbReference type="EMBL" id="MDF3843160.1"/>
    </source>
</evidence>
<feature type="transmembrane region" description="Helical" evidence="8">
    <location>
        <begin position="183"/>
        <end position="205"/>
    </location>
</feature>
<dbReference type="GO" id="GO:0005886">
    <property type="term" value="C:plasma membrane"/>
    <property type="evidence" value="ECO:0007669"/>
    <property type="project" value="UniProtKB-SubCell"/>
</dbReference>
<feature type="transmembrane region" description="Helical" evidence="8">
    <location>
        <begin position="240"/>
        <end position="257"/>
    </location>
</feature>
<accession>A0AAW6P936</accession>
<dbReference type="AlphaFoldDB" id="A0AAW6P936"/>
<comment type="caution">
    <text evidence="9">The sequence shown here is derived from an EMBL/GenBank/DDBJ whole genome shotgun (WGS) entry which is preliminary data.</text>
</comment>
<proteinExistence type="inferred from homology"/>
<feature type="transmembrane region" description="Helical" evidence="8">
    <location>
        <begin position="212"/>
        <end position="234"/>
    </location>
</feature>
<feature type="transmembrane region" description="Helical" evidence="8">
    <location>
        <begin position="83"/>
        <end position="103"/>
    </location>
</feature>
<evidence type="ECO:0000256" key="6">
    <source>
        <dbReference type="ARBA" id="ARBA00022989"/>
    </source>
</evidence>
<dbReference type="RefSeq" id="WP_276214942.1">
    <property type="nucleotide sequence ID" value="NZ_JARJLR010000258.1"/>
</dbReference>
<dbReference type="PANTHER" id="PTHR11040">
    <property type="entry name" value="ZINC/IRON TRANSPORTER"/>
    <property type="match status" value="1"/>
</dbReference>
<dbReference type="Pfam" id="PF02535">
    <property type="entry name" value="Zip"/>
    <property type="match status" value="1"/>
</dbReference>
<dbReference type="Proteomes" id="UP001220662">
    <property type="component" value="Unassembled WGS sequence"/>
</dbReference>